<protein>
    <recommendedName>
        <fullName evidence="3">Biopolymer transport protein ExbB</fullName>
    </recommendedName>
</protein>
<evidence type="ECO:0000256" key="9">
    <source>
        <dbReference type="ARBA" id="ARBA00022989"/>
    </source>
</evidence>
<feature type="chain" id="PRO_5045891170" description="Biopolymer transport protein ExbB" evidence="15">
    <location>
        <begin position="24"/>
        <end position="306"/>
    </location>
</feature>
<dbReference type="NCBIfam" id="NF007722">
    <property type="entry name" value="PRK10414.1"/>
    <property type="match status" value="1"/>
</dbReference>
<evidence type="ECO:0000313" key="18">
    <source>
        <dbReference type="Proteomes" id="UP001598201"/>
    </source>
</evidence>
<feature type="signal peptide" evidence="15">
    <location>
        <begin position="1"/>
        <end position="23"/>
    </location>
</feature>
<feature type="transmembrane region" description="Helical" evidence="14">
    <location>
        <begin position="239"/>
        <end position="260"/>
    </location>
</feature>
<gene>
    <name evidence="17" type="primary">exbB</name>
    <name evidence="17" type="ORF">ACFPK4_02430</name>
</gene>
<evidence type="ECO:0000256" key="12">
    <source>
        <dbReference type="RuleBase" id="RU004057"/>
    </source>
</evidence>
<dbReference type="EMBL" id="JBHUCJ010000003">
    <property type="protein sequence ID" value="MFD3222376.1"/>
    <property type="molecule type" value="Genomic_DNA"/>
</dbReference>
<dbReference type="PANTHER" id="PTHR30625">
    <property type="entry name" value="PROTEIN TOLQ"/>
    <property type="match status" value="1"/>
</dbReference>
<reference evidence="17 18" key="1">
    <citation type="submission" date="2024-09" db="EMBL/GenBank/DDBJ databases">
        <title>Genomes of Rahnella.</title>
        <authorList>
            <person name="Mnguni F.C."/>
            <person name="Shin G.Y."/>
            <person name="Coutinho T."/>
        </authorList>
    </citation>
    <scope>NUCLEOTIDE SEQUENCE [LARGE SCALE GENOMIC DNA]</scope>
    <source>
        <strain evidence="17 18">20WA0057</strain>
    </source>
</reference>
<name>A0ABW6C8Y1_RAHSY</name>
<evidence type="ECO:0000256" key="15">
    <source>
        <dbReference type="SAM" id="SignalP"/>
    </source>
</evidence>
<evidence type="ECO:0000259" key="16">
    <source>
        <dbReference type="Pfam" id="PF01618"/>
    </source>
</evidence>
<evidence type="ECO:0000256" key="7">
    <source>
        <dbReference type="ARBA" id="ARBA00022692"/>
    </source>
</evidence>
<dbReference type="PANTHER" id="PTHR30625:SF16">
    <property type="entry name" value="BIOPOLYMER TRANSPORT PROTEIN EXBB"/>
    <property type="match status" value="1"/>
</dbReference>
<evidence type="ECO:0000256" key="4">
    <source>
        <dbReference type="ARBA" id="ARBA00022448"/>
    </source>
</evidence>
<evidence type="ECO:0000256" key="1">
    <source>
        <dbReference type="ARBA" id="ARBA00004429"/>
    </source>
</evidence>
<dbReference type="Pfam" id="PF01618">
    <property type="entry name" value="MotA_ExbB"/>
    <property type="match status" value="1"/>
</dbReference>
<dbReference type="InterPro" id="IPR002898">
    <property type="entry name" value="MotA_ExbB_proton_chnl"/>
</dbReference>
<keyword evidence="9 14" id="KW-1133">Transmembrane helix</keyword>
<evidence type="ECO:0000256" key="5">
    <source>
        <dbReference type="ARBA" id="ARBA00022475"/>
    </source>
</evidence>
<keyword evidence="17" id="KW-0378">Hydrolase</keyword>
<feature type="domain" description="MotA/TolQ/ExbB proton channel" evidence="16">
    <location>
        <begin position="145"/>
        <end position="269"/>
    </location>
</feature>
<evidence type="ECO:0000256" key="6">
    <source>
        <dbReference type="ARBA" id="ARBA00022519"/>
    </source>
</evidence>
<evidence type="ECO:0000256" key="10">
    <source>
        <dbReference type="ARBA" id="ARBA00023136"/>
    </source>
</evidence>
<organism evidence="17 18">
    <name type="scientific">Rahnella sp. (strain Y9602)</name>
    <dbReference type="NCBI Taxonomy" id="2703885"/>
    <lineage>
        <taxon>Bacteria</taxon>
        <taxon>Pseudomonadati</taxon>
        <taxon>Pseudomonadota</taxon>
        <taxon>Gammaproteobacteria</taxon>
        <taxon>Enterobacterales</taxon>
        <taxon>Yersiniaceae</taxon>
        <taxon>Rahnella</taxon>
    </lineage>
</organism>
<feature type="region of interest" description="Disordered" evidence="13">
    <location>
        <begin position="33"/>
        <end position="52"/>
    </location>
</feature>
<proteinExistence type="inferred from homology"/>
<accession>A0ABW6C8Y1</accession>
<evidence type="ECO:0000256" key="3">
    <source>
        <dbReference type="ARBA" id="ARBA00022093"/>
    </source>
</evidence>
<keyword evidence="8 12" id="KW-0653">Protein transport</keyword>
<evidence type="ECO:0000256" key="14">
    <source>
        <dbReference type="SAM" id="Phobius"/>
    </source>
</evidence>
<comment type="function">
    <text evidence="11">Involved in the TonB-dependent energy-dependent transport of various receptor-bound substrates. Protects ExbD from proteolytic degradation and functionally stabilizes TonB.</text>
</comment>
<keyword evidence="18" id="KW-1185">Reference proteome</keyword>
<comment type="similarity">
    <text evidence="12">Belongs to the exbB/tolQ family.</text>
</comment>
<evidence type="ECO:0000256" key="13">
    <source>
        <dbReference type="SAM" id="MobiDB-lite"/>
    </source>
</evidence>
<dbReference type="Proteomes" id="UP001598201">
    <property type="component" value="Unassembled WGS sequence"/>
</dbReference>
<feature type="transmembrane region" description="Helical" evidence="14">
    <location>
        <begin position="83"/>
        <end position="105"/>
    </location>
</feature>
<evidence type="ECO:0000256" key="2">
    <source>
        <dbReference type="ARBA" id="ARBA00011471"/>
    </source>
</evidence>
<sequence>MKEATSLLMSLMLVAGLSGNAMAAPATPAGQAVNSAATQPATADAPATGDATPAPVMQPAPAETAPVIPTDLSVMGMYHHADVVVKTVMIGLLLASVVTWALLFSKGAEVFTGKRRMRREFDALSSVRTLDEAAEQAESFAASSISAQMIRDAQNELELSAGSTDNNGIKERTGFRLERRVSAAGRYMGRGNGILATIGAISPFVGLFGTVWGIMNSFIGIAQTQTTNLAVVAPGIAEALLATAVGLVAAIPAVVIYNIFARTITSYRHQVGDVAAQIILLQGRDLDLAASEGNAPRGQTGQLRVG</sequence>
<evidence type="ECO:0000256" key="8">
    <source>
        <dbReference type="ARBA" id="ARBA00022927"/>
    </source>
</evidence>
<dbReference type="GO" id="GO:0016787">
    <property type="term" value="F:hydrolase activity"/>
    <property type="evidence" value="ECO:0007669"/>
    <property type="project" value="UniProtKB-KW"/>
</dbReference>
<feature type="transmembrane region" description="Helical" evidence="14">
    <location>
        <begin position="194"/>
        <end position="219"/>
    </location>
</feature>
<evidence type="ECO:0000313" key="17">
    <source>
        <dbReference type="EMBL" id="MFD3222376.1"/>
    </source>
</evidence>
<dbReference type="NCBIfam" id="TIGR02797">
    <property type="entry name" value="exbB"/>
    <property type="match status" value="1"/>
</dbReference>
<comment type="caution">
    <text evidence="17">The sequence shown here is derived from an EMBL/GenBank/DDBJ whole genome shotgun (WGS) entry which is preliminary data.</text>
</comment>
<keyword evidence="7 14" id="KW-0812">Transmembrane</keyword>
<keyword evidence="6" id="KW-0997">Cell inner membrane</keyword>
<dbReference type="GeneID" id="95418674"/>
<keyword evidence="15" id="KW-0732">Signal</keyword>
<keyword evidence="4 12" id="KW-0813">Transport</keyword>
<comment type="subunit">
    <text evidence="2">The accessory proteins ExbB and ExbD seem to form a complex with TonB.</text>
</comment>
<evidence type="ECO:0000256" key="11">
    <source>
        <dbReference type="ARBA" id="ARBA00024816"/>
    </source>
</evidence>
<comment type="subcellular location">
    <subcellularLocation>
        <location evidence="1">Cell inner membrane</location>
        <topology evidence="1">Multi-pass membrane protein</topology>
    </subcellularLocation>
    <subcellularLocation>
        <location evidence="12">Membrane</location>
        <topology evidence="12">Multi-pass membrane protein</topology>
    </subcellularLocation>
</comment>
<dbReference type="InterPro" id="IPR050790">
    <property type="entry name" value="ExbB/TolQ_transport"/>
</dbReference>
<keyword evidence="10 14" id="KW-0472">Membrane</keyword>
<dbReference type="InterPro" id="IPR014164">
    <property type="entry name" value="TonB_ExbB_1"/>
</dbReference>
<dbReference type="RefSeq" id="WP_191996295.1">
    <property type="nucleotide sequence ID" value="NC_015061.1"/>
</dbReference>
<keyword evidence="5" id="KW-1003">Cell membrane</keyword>